<dbReference type="PROSITE" id="PS51257">
    <property type="entry name" value="PROKAR_LIPOPROTEIN"/>
    <property type="match status" value="1"/>
</dbReference>
<dbReference type="SUPFAM" id="SSF48452">
    <property type="entry name" value="TPR-like"/>
    <property type="match status" value="1"/>
</dbReference>
<dbReference type="Proteomes" id="UP000823750">
    <property type="component" value="Unassembled WGS sequence"/>
</dbReference>
<feature type="chain" id="PRO_5038428779" evidence="2">
    <location>
        <begin position="22"/>
        <end position="539"/>
    </location>
</feature>
<sequence length="539" mass="59984">MKNLRYIIMASAALVAMSCTKNFLEKNTNPEEATEEMMGWDGLSTGSAFAQMTRNVIPSYQIIGDEEYGSANYQVVQDLIGNLFAGYIGNVNTGFNATNVYAITARDWYEAMFNDAYTRATGSWVELDNVRDEFPEEAALGDILKVAVMHRVTDTYGPIPYSQLGQGAVTMSYDSQESIYKSFFDELDGAIETLTTFWQAQPNTTLLERYDNVFSGNVQKWIKYANTLRLRLAMRVVYADETLALAQAAEALANPVGLMTTADDIAALHKPAAGAWEYPLYQIQYSFDDARIGATIETYMNGYNDPRRANYFTAVTGETGTEYHGVRNGISVTEAYINSTSLSRINCTNNDDLMWMSPAEAWFLKAEYYLRTGDEAQAKQCYEEGVRVAFSVTGASGADSYLADDENTPGTFTDVVDSGNSYSTDLTDCTVAWEDGGQFETNFEKIITQKYIAIFPEGQEAWSEFRRTGYPHVIPYSINNSNGDIDTDQQVRRLNYPATEYRTNAANVSAAVSTLNGESSQGQGDNGGTRVWWDKNPRF</sequence>
<evidence type="ECO:0000313" key="3">
    <source>
        <dbReference type="EMBL" id="MBO8485455.1"/>
    </source>
</evidence>
<dbReference type="AlphaFoldDB" id="A0A9D9J3J8"/>
<dbReference type="Gene3D" id="1.25.40.390">
    <property type="match status" value="1"/>
</dbReference>
<dbReference type="Pfam" id="PF12741">
    <property type="entry name" value="SusD-like"/>
    <property type="match status" value="1"/>
</dbReference>
<feature type="region of interest" description="Disordered" evidence="1">
    <location>
        <begin position="515"/>
        <end position="539"/>
    </location>
</feature>
<feature type="signal peptide" evidence="2">
    <location>
        <begin position="1"/>
        <end position="21"/>
    </location>
</feature>
<reference evidence="3" key="1">
    <citation type="submission" date="2020-10" db="EMBL/GenBank/DDBJ databases">
        <authorList>
            <person name="Gilroy R."/>
        </authorList>
    </citation>
    <scope>NUCLEOTIDE SEQUENCE</scope>
    <source>
        <strain evidence="3">B2-16538</strain>
    </source>
</reference>
<evidence type="ECO:0000256" key="2">
    <source>
        <dbReference type="SAM" id="SignalP"/>
    </source>
</evidence>
<gene>
    <name evidence="3" type="ORF">IAB78_03420</name>
</gene>
<evidence type="ECO:0000256" key="1">
    <source>
        <dbReference type="SAM" id="MobiDB-lite"/>
    </source>
</evidence>
<keyword evidence="3" id="KW-0449">Lipoprotein</keyword>
<organism evidence="3 4">
    <name type="scientific">Candidatus Cryptobacteroides excrementavium</name>
    <dbReference type="NCBI Taxonomy" id="2840759"/>
    <lineage>
        <taxon>Bacteria</taxon>
        <taxon>Pseudomonadati</taxon>
        <taxon>Bacteroidota</taxon>
        <taxon>Bacteroidia</taxon>
        <taxon>Bacteroidales</taxon>
        <taxon>Candidatus Cryptobacteroides</taxon>
    </lineage>
</organism>
<dbReference type="InterPro" id="IPR024302">
    <property type="entry name" value="SusD-like"/>
</dbReference>
<dbReference type="InterPro" id="IPR011990">
    <property type="entry name" value="TPR-like_helical_dom_sf"/>
</dbReference>
<comment type="caution">
    <text evidence="3">The sequence shown here is derived from an EMBL/GenBank/DDBJ whole genome shotgun (WGS) entry which is preliminary data.</text>
</comment>
<name>A0A9D9J3J8_9BACT</name>
<proteinExistence type="predicted"/>
<protein>
    <submittedName>
        <fullName evidence="3">SusD/RagB family nutrient-binding outer membrane lipoprotein</fullName>
    </submittedName>
</protein>
<keyword evidence="2" id="KW-0732">Signal</keyword>
<reference evidence="3" key="2">
    <citation type="journal article" date="2021" name="PeerJ">
        <title>Extensive microbial diversity within the chicken gut microbiome revealed by metagenomics and culture.</title>
        <authorList>
            <person name="Gilroy R."/>
            <person name="Ravi A."/>
            <person name="Getino M."/>
            <person name="Pursley I."/>
            <person name="Horton D.L."/>
            <person name="Alikhan N.F."/>
            <person name="Baker D."/>
            <person name="Gharbi K."/>
            <person name="Hall N."/>
            <person name="Watson M."/>
            <person name="Adriaenssens E.M."/>
            <person name="Foster-Nyarko E."/>
            <person name="Jarju S."/>
            <person name="Secka A."/>
            <person name="Antonio M."/>
            <person name="Oren A."/>
            <person name="Chaudhuri R.R."/>
            <person name="La Ragione R."/>
            <person name="Hildebrand F."/>
            <person name="Pallen M.J."/>
        </authorList>
    </citation>
    <scope>NUCLEOTIDE SEQUENCE</scope>
    <source>
        <strain evidence="3">B2-16538</strain>
    </source>
</reference>
<evidence type="ECO:0000313" key="4">
    <source>
        <dbReference type="Proteomes" id="UP000823750"/>
    </source>
</evidence>
<dbReference type="EMBL" id="JADILX010000061">
    <property type="protein sequence ID" value="MBO8485455.1"/>
    <property type="molecule type" value="Genomic_DNA"/>
</dbReference>
<accession>A0A9D9J3J8</accession>